<proteinExistence type="predicted"/>
<sequence length="76" mass="8259">MGSLSIWHWLIVLAIVSLVFGTGKLRNLGSDLGFVVKGLKDGVKEAGSLHDSMLNNDLHDMVVSAKDMVRNVDEAH</sequence>
<gene>
    <name evidence="1" type="primary">tatA</name>
    <name evidence="1" type="ORF">VSR83_09875</name>
</gene>
<comment type="caution">
    <text evidence="1">The sequence shown here is derived from an EMBL/GenBank/DDBJ whole genome shotgun (WGS) entry which is preliminary data.</text>
</comment>
<accession>A0ACC6RFD2</accession>
<evidence type="ECO:0000313" key="1">
    <source>
        <dbReference type="EMBL" id="MEM5400391.1"/>
    </source>
</evidence>
<dbReference type="EMBL" id="JAYMRU010000005">
    <property type="protein sequence ID" value="MEM5400391.1"/>
    <property type="molecule type" value="Genomic_DNA"/>
</dbReference>
<evidence type="ECO:0000313" key="2">
    <source>
        <dbReference type="Proteomes" id="UP001392318"/>
    </source>
</evidence>
<dbReference type="Proteomes" id="UP001392318">
    <property type="component" value="Unassembled WGS sequence"/>
</dbReference>
<name>A0ACC6RFD2_9BURK</name>
<organism evidence="1 2">
    <name type="scientific">Paraburkholderia unamae</name>
    <dbReference type="NCBI Taxonomy" id="219649"/>
    <lineage>
        <taxon>Bacteria</taxon>
        <taxon>Pseudomonadati</taxon>
        <taxon>Pseudomonadota</taxon>
        <taxon>Betaproteobacteria</taxon>
        <taxon>Burkholderiales</taxon>
        <taxon>Burkholderiaceae</taxon>
        <taxon>Paraburkholderia</taxon>
    </lineage>
</organism>
<protein>
    <submittedName>
        <fullName evidence="1">Sec-independent protein translocase subunit TatA</fullName>
    </submittedName>
</protein>
<reference evidence="1" key="1">
    <citation type="submission" date="2024-01" db="EMBL/GenBank/DDBJ databases">
        <title>The diversity of rhizobia nodulating Mimosa spp. in eleven states of Brazil covering several biomes is determined by host plant, location, and edaphic factors.</title>
        <authorList>
            <person name="Rouws L."/>
            <person name="Barauna A."/>
            <person name="Beukes C."/>
            <person name="De Faria S.M."/>
            <person name="Gross E."/>
            <person name="Dos Reis Junior F.B."/>
            <person name="Simon M."/>
            <person name="Maluk M."/>
            <person name="Odee D.W."/>
            <person name="Kenicer G."/>
            <person name="Young J.P.W."/>
            <person name="Reis V.M."/>
            <person name="Zilli J."/>
            <person name="James E.K."/>
        </authorList>
    </citation>
    <scope>NUCLEOTIDE SEQUENCE</scope>
    <source>
        <strain evidence="1">JPY452</strain>
    </source>
</reference>
<keyword evidence="2" id="KW-1185">Reference proteome</keyword>